<protein>
    <recommendedName>
        <fullName evidence="5">Protein EFR3</fullName>
    </recommendedName>
</protein>
<dbReference type="PANTHER" id="PTHR47766">
    <property type="entry name" value="PROTEIN EFR3"/>
    <property type="match status" value="1"/>
</dbReference>
<feature type="region of interest" description="Disordered" evidence="2">
    <location>
        <begin position="417"/>
        <end position="465"/>
    </location>
</feature>
<feature type="compositionally biased region" description="Polar residues" evidence="2">
    <location>
        <begin position="571"/>
        <end position="586"/>
    </location>
</feature>
<dbReference type="PANTHER" id="PTHR47766:SF1">
    <property type="entry name" value="PROTEIN EFR3"/>
    <property type="match status" value="1"/>
</dbReference>
<evidence type="ECO:0000313" key="3">
    <source>
        <dbReference type="EMBL" id="THH02738.1"/>
    </source>
</evidence>
<dbReference type="AlphaFoldDB" id="A0A4S4KX60"/>
<comment type="similarity">
    <text evidence="1">Belongs to the EFR3 family.</text>
</comment>
<keyword evidence="4" id="KW-1185">Reference proteome</keyword>
<feature type="region of interest" description="Disordered" evidence="2">
    <location>
        <begin position="717"/>
        <end position="738"/>
    </location>
</feature>
<feature type="region of interest" description="Disordered" evidence="2">
    <location>
        <begin position="796"/>
        <end position="815"/>
    </location>
</feature>
<accession>A0A4S4KX60</accession>
<sequence length="946" mass="102626">MTYYASNRPGKIHKLASELEKRVRLDCRKAKAGNIRARASLLITLAIIKALATECRRDIALLSSALLASVNATLTALSSDLEVSARAGSVFTAWTTYTDGHLIGVDQNVTQEYMSCLQVFSHMGRVDGEDSEVRNRTRLVGLATLTGIVTSEALYHSPTQFKAQVTALIPALIVPLLEVEVLSLDHEAAEVKEQPSSPYLDEFRRETGPTSRDVANASLRALATLFGHSNGPQAAVSMRAAFDCLHAINAWERPDHCRWVAIRAAEWTQYQYRYAIPTKLVECLVQEQDASQSTPQHMRLAEMITSVFTSPTPLVNLSTSDIISNLISVILRRVAREPDDMLLPALVQSISSLGIHVYYSDQIQDLAGELISRFVVVETSGIVTRGKSDLGKGRTQAVRCLLAGLFGLMHAAETYDGDKDEDDSKGAHKAGTSVAIPDSSSSPHPEAHVRPSYSDGHIKPSRRTSISPEVFQETLTFICDGDYAVRVDYATTILSYLRREIPKLGDYTDADGVKRVRPVAEGPTQQASINLTMVYGDSTTRFLHALHAHLYVLATSSTLGLATTTSSPSPQRSVNEEASTTGTDDNVPQEQQEPTEEPRRRSLAIPRSRKMSVMKRLLRGTLTGTSLSSIPATLSDYGNILVVLQAVHEHLPIRGLLTGVPMLLALDAVIQGDAACDSTGEQRVQAIREALARTWLVIGKVWDSSEVTQLAEKVLSSSPASPLPPLSDVEPGSFHPAREPISFDATNLDAENVHQLDSQGLLMAITSNKTVQDATGMDRQGLLRKFTAPWSAESAFKDSTEAQSPSSDLRTSDGLSPLVKVSPALMHIENLSRASLARSTRGVGVTDLREALEGRSSLSNTNLANTAASLSTLDHPSTVHGEAYKLAPVRSRPQQRSKLAGPTDVKDVLNKLGIGKTNGNGTLKPSFSSKKPEQRMPSTLVPPYKT</sequence>
<feature type="region of interest" description="Disordered" evidence="2">
    <location>
        <begin position="911"/>
        <end position="946"/>
    </location>
</feature>
<organism evidence="3 4">
    <name type="scientific">Hermanssonia centrifuga</name>
    <dbReference type="NCBI Taxonomy" id="98765"/>
    <lineage>
        <taxon>Eukaryota</taxon>
        <taxon>Fungi</taxon>
        <taxon>Dikarya</taxon>
        <taxon>Basidiomycota</taxon>
        <taxon>Agaricomycotina</taxon>
        <taxon>Agaricomycetes</taxon>
        <taxon>Polyporales</taxon>
        <taxon>Meruliaceae</taxon>
        <taxon>Hermanssonia</taxon>
    </lineage>
</organism>
<feature type="region of interest" description="Disordered" evidence="2">
    <location>
        <begin position="561"/>
        <end position="606"/>
    </location>
</feature>
<dbReference type="GO" id="GO:0072659">
    <property type="term" value="P:protein localization to plasma membrane"/>
    <property type="evidence" value="ECO:0007669"/>
    <property type="project" value="InterPro"/>
</dbReference>
<dbReference type="Proteomes" id="UP000309038">
    <property type="component" value="Unassembled WGS sequence"/>
</dbReference>
<comment type="caution">
    <text evidence="3">The sequence shown here is derived from an EMBL/GenBank/DDBJ whole genome shotgun (WGS) entry which is preliminary data.</text>
</comment>
<evidence type="ECO:0000256" key="1">
    <source>
        <dbReference type="ARBA" id="ARBA00010216"/>
    </source>
</evidence>
<evidence type="ECO:0000313" key="4">
    <source>
        <dbReference type="Proteomes" id="UP000309038"/>
    </source>
</evidence>
<dbReference type="EMBL" id="SGPJ01000002">
    <property type="protein sequence ID" value="THH02738.1"/>
    <property type="molecule type" value="Genomic_DNA"/>
</dbReference>
<name>A0A4S4KX60_9APHY</name>
<reference evidence="3 4" key="1">
    <citation type="submission" date="2019-02" db="EMBL/GenBank/DDBJ databases">
        <title>Genome sequencing of the rare red list fungi Phlebia centrifuga.</title>
        <authorList>
            <person name="Buettner E."/>
            <person name="Kellner H."/>
        </authorList>
    </citation>
    <scope>NUCLEOTIDE SEQUENCE [LARGE SCALE GENOMIC DNA]</scope>
    <source>
        <strain evidence="3 4">DSM 108282</strain>
    </source>
</reference>
<dbReference type="Pfam" id="PF21072">
    <property type="entry name" value="EFR3"/>
    <property type="match status" value="1"/>
</dbReference>
<feature type="compositionally biased region" description="Low complexity" evidence="2">
    <location>
        <begin position="561"/>
        <end position="570"/>
    </location>
</feature>
<gene>
    <name evidence="3" type="ORF">EW026_g182</name>
</gene>
<dbReference type="InterPro" id="IPR039786">
    <property type="entry name" value="EFR3"/>
</dbReference>
<evidence type="ECO:0000256" key="2">
    <source>
        <dbReference type="SAM" id="MobiDB-lite"/>
    </source>
</evidence>
<feature type="compositionally biased region" description="Polar residues" evidence="2">
    <location>
        <begin position="917"/>
        <end position="929"/>
    </location>
</feature>
<dbReference type="InterPro" id="IPR049150">
    <property type="entry name" value="EFR3_HEAT-like_rpt"/>
</dbReference>
<proteinExistence type="inferred from homology"/>
<evidence type="ECO:0008006" key="5">
    <source>
        <dbReference type="Google" id="ProtNLM"/>
    </source>
</evidence>